<proteinExistence type="predicted"/>
<dbReference type="VEuPathDB" id="CryptoDB:Cvel_14582"/>
<dbReference type="AlphaFoldDB" id="A0A0G4F0J0"/>
<reference evidence="5" key="1">
    <citation type="submission" date="2014-11" db="EMBL/GenBank/DDBJ databases">
        <authorList>
            <person name="Otto D Thomas"/>
            <person name="Naeem Raeece"/>
        </authorList>
    </citation>
    <scope>NUCLEOTIDE SEQUENCE</scope>
</reference>
<dbReference type="GO" id="GO:0016757">
    <property type="term" value="F:glycosyltransferase activity"/>
    <property type="evidence" value="ECO:0007669"/>
    <property type="project" value="UniProtKB-KW"/>
</dbReference>
<evidence type="ECO:0000256" key="1">
    <source>
        <dbReference type="ARBA" id="ARBA00022676"/>
    </source>
</evidence>
<organism evidence="5">
    <name type="scientific">Chromera velia CCMP2878</name>
    <dbReference type="NCBI Taxonomy" id="1169474"/>
    <lineage>
        <taxon>Eukaryota</taxon>
        <taxon>Sar</taxon>
        <taxon>Alveolata</taxon>
        <taxon>Colpodellida</taxon>
        <taxon>Chromeraceae</taxon>
        <taxon>Chromera</taxon>
    </lineage>
</organism>
<dbReference type="InterPro" id="IPR049625">
    <property type="entry name" value="Glyco_transf_61_cat"/>
</dbReference>
<dbReference type="Pfam" id="PF04577">
    <property type="entry name" value="Glyco_transf_61"/>
    <property type="match status" value="1"/>
</dbReference>
<dbReference type="PANTHER" id="PTHR20961:SF124">
    <property type="entry name" value="GLYCOSYLTRANSFERASE"/>
    <property type="match status" value="1"/>
</dbReference>
<sequence>MTAFVGNTEAAFDLVTLREAARIYPESCNDRWSWGAVEKFRESREPLQSPYLYRYTRRRRNVQNAWGYEYIFTLERGQTPPSAKDRQYFVSRGFPSHAVDAFFDPDCYRAQSRSSSSGGESVKLGRLLFTPGSEPSPGIAPRSVKSSGGKNLVNLWHSFAGWYGLFLTRLVLAQHREETDILLSRLDPALASLVDSFLHEGTEWGLGPVAENIYFLAPEGQEAPSRLPPQGSFCEYSRMSTVTSEGGGTWDLAWDHAMPCGYSPLLSMYVHHLWETAGVVPRAAEAGEPIQVCVVSRRETPYRHLENIDAVLEYLERFCLGPRGREDDGALDTVPSHQVPLRVREVTRRGEENAPFVEQIREAHECDVMIGPHGAGLTHVVFMRPGGALIEILRDRQGDKESYYRNLAHLRGHSYASLLLPPDASDNFVVDLPVLRKLLDAVLISSIGSRDGRNTRHAEGMIPCR</sequence>
<dbReference type="InterPro" id="IPR007657">
    <property type="entry name" value="Glycosyltransferase_61"/>
</dbReference>
<protein>
    <recommendedName>
        <fullName evidence="4">Glycosyltransferase 61 catalytic domain-containing protein</fullName>
    </recommendedName>
</protein>
<evidence type="ECO:0000313" key="5">
    <source>
        <dbReference type="EMBL" id="CEM05361.1"/>
    </source>
</evidence>
<evidence type="ECO:0000256" key="3">
    <source>
        <dbReference type="ARBA" id="ARBA00023180"/>
    </source>
</evidence>
<dbReference type="EMBL" id="CDMZ01000047">
    <property type="protein sequence ID" value="CEM05361.1"/>
    <property type="molecule type" value="Genomic_DNA"/>
</dbReference>
<gene>
    <name evidence="5" type="ORF">Cvel_14582</name>
</gene>
<keyword evidence="3" id="KW-0325">Glycoprotein</keyword>
<keyword evidence="1" id="KW-0328">Glycosyltransferase</keyword>
<accession>A0A0G4F0J0</accession>
<evidence type="ECO:0000256" key="2">
    <source>
        <dbReference type="ARBA" id="ARBA00022679"/>
    </source>
</evidence>
<name>A0A0G4F0J0_9ALVE</name>
<dbReference type="PANTHER" id="PTHR20961">
    <property type="entry name" value="GLYCOSYLTRANSFERASE"/>
    <property type="match status" value="1"/>
</dbReference>
<keyword evidence="2" id="KW-0808">Transferase</keyword>
<feature type="domain" description="Glycosyltransferase 61 catalytic" evidence="4">
    <location>
        <begin position="287"/>
        <end position="389"/>
    </location>
</feature>
<evidence type="ECO:0000259" key="4">
    <source>
        <dbReference type="Pfam" id="PF04577"/>
    </source>
</evidence>